<evidence type="ECO:0000259" key="3">
    <source>
        <dbReference type="Pfam" id="PF00501"/>
    </source>
</evidence>
<sequence>MCFRRLPNFLSGVVIQPKKEDIIYSSQIVHATTLHSIDELVYRMRDGEAAYVITDMKNAQKVRDACDVLKLPEEKRLALSDAPGFTSIAGFEVLDEEAFVELPISDPRNRIAAIVYTSGTTGPPKGIEVTHYSFVANLFQNRTVLASNEEEVYLAWNPITHVSGFLFTMLAACIGFKCVVVPSTLTFHKFEDICHKHQGLLPVAAKLLCLYAYVI</sequence>
<proteinExistence type="predicted"/>
<accession>A0A9J6GUA9</accession>
<dbReference type="OMA" id="EDICHKH"/>
<dbReference type="EMBL" id="JABSTR010000011">
    <property type="protein sequence ID" value="KAH9382046.1"/>
    <property type="molecule type" value="Genomic_DNA"/>
</dbReference>
<dbReference type="InterPro" id="IPR000873">
    <property type="entry name" value="AMP-dep_synth/lig_dom"/>
</dbReference>
<reference evidence="4 5" key="1">
    <citation type="journal article" date="2020" name="Cell">
        <title>Large-Scale Comparative Analyses of Tick Genomes Elucidate Their Genetic Diversity and Vector Capacities.</title>
        <authorList>
            <consortium name="Tick Genome and Microbiome Consortium (TIGMIC)"/>
            <person name="Jia N."/>
            <person name="Wang J."/>
            <person name="Shi W."/>
            <person name="Du L."/>
            <person name="Sun Y."/>
            <person name="Zhan W."/>
            <person name="Jiang J.F."/>
            <person name="Wang Q."/>
            <person name="Zhang B."/>
            <person name="Ji P."/>
            <person name="Bell-Sakyi L."/>
            <person name="Cui X.M."/>
            <person name="Yuan T.T."/>
            <person name="Jiang B.G."/>
            <person name="Yang W.F."/>
            <person name="Lam T.T."/>
            <person name="Chang Q.C."/>
            <person name="Ding S.J."/>
            <person name="Wang X.J."/>
            <person name="Zhu J.G."/>
            <person name="Ruan X.D."/>
            <person name="Zhao L."/>
            <person name="Wei J.T."/>
            <person name="Ye R.Z."/>
            <person name="Que T.C."/>
            <person name="Du C.H."/>
            <person name="Zhou Y.H."/>
            <person name="Cheng J.X."/>
            <person name="Dai P.F."/>
            <person name="Guo W.B."/>
            <person name="Han X.H."/>
            <person name="Huang E.J."/>
            <person name="Li L.F."/>
            <person name="Wei W."/>
            <person name="Gao Y.C."/>
            <person name="Liu J.Z."/>
            <person name="Shao H.Z."/>
            <person name="Wang X."/>
            <person name="Wang C.C."/>
            <person name="Yang T.C."/>
            <person name="Huo Q.B."/>
            <person name="Li W."/>
            <person name="Chen H.Y."/>
            <person name="Chen S.E."/>
            <person name="Zhou L.G."/>
            <person name="Ni X.B."/>
            <person name="Tian J.H."/>
            <person name="Sheng Y."/>
            <person name="Liu T."/>
            <person name="Pan Y.S."/>
            <person name="Xia L.Y."/>
            <person name="Li J."/>
            <person name="Zhao F."/>
            <person name="Cao W.C."/>
        </authorList>
    </citation>
    <scope>NUCLEOTIDE SEQUENCE [LARGE SCALE GENOMIC DNA]</scope>
    <source>
        <strain evidence="4">HaeL-2018</strain>
    </source>
</reference>
<feature type="domain" description="AMP-dependent synthetase/ligase" evidence="3">
    <location>
        <begin position="33"/>
        <end position="196"/>
    </location>
</feature>
<evidence type="ECO:0000313" key="5">
    <source>
        <dbReference type="Proteomes" id="UP000821853"/>
    </source>
</evidence>
<protein>
    <recommendedName>
        <fullName evidence="3">AMP-dependent synthetase/ligase domain-containing protein</fullName>
    </recommendedName>
</protein>
<dbReference type="VEuPathDB" id="VectorBase:HLOH_045216"/>
<evidence type="ECO:0000256" key="1">
    <source>
        <dbReference type="ARBA" id="ARBA00004275"/>
    </source>
</evidence>
<name>A0A9J6GUA9_HAELO</name>
<dbReference type="InterPro" id="IPR020845">
    <property type="entry name" value="AMP-binding_CS"/>
</dbReference>
<keyword evidence="2" id="KW-0576">Peroxisome</keyword>
<organism evidence="4 5">
    <name type="scientific">Haemaphysalis longicornis</name>
    <name type="common">Bush tick</name>
    <dbReference type="NCBI Taxonomy" id="44386"/>
    <lineage>
        <taxon>Eukaryota</taxon>
        <taxon>Metazoa</taxon>
        <taxon>Ecdysozoa</taxon>
        <taxon>Arthropoda</taxon>
        <taxon>Chelicerata</taxon>
        <taxon>Arachnida</taxon>
        <taxon>Acari</taxon>
        <taxon>Parasitiformes</taxon>
        <taxon>Ixodida</taxon>
        <taxon>Ixodoidea</taxon>
        <taxon>Ixodidae</taxon>
        <taxon>Haemaphysalinae</taxon>
        <taxon>Haemaphysalis</taxon>
    </lineage>
</organism>
<comment type="caution">
    <text evidence="4">The sequence shown here is derived from an EMBL/GenBank/DDBJ whole genome shotgun (WGS) entry which is preliminary data.</text>
</comment>
<dbReference type="SUPFAM" id="SSF56801">
    <property type="entry name" value="Acetyl-CoA synthetase-like"/>
    <property type="match status" value="1"/>
</dbReference>
<comment type="subcellular location">
    <subcellularLocation>
        <location evidence="1">Peroxisome</location>
    </subcellularLocation>
</comment>
<dbReference type="PROSITE" id="PS00455">
    <property type="entry name" value="AMP_BINDING"/>
    <property type="match status" value="1"/>
</dbReference>
<dbReference type="OrthoDB" id="6486282at2759"/>
<dbReference type="Proteomes" id="UP000821853">
    <property type="component" value="Chromosome 9"/>
</dbReference>
<keyword evidence="5" id="KW-1185">Reference proteome</keyword>
<evidence type="ECO:0000313" key="4">
    <source>
        <dbReference type="EMBL" id="KAH9382046.1"/>
    </source>
</evidence>
<evidence type="ECO:0000256" key="2">
    <source>
        <dbReference type="ARBA" id="ARBA00023140"/>
    </source>
</evidence>
<gene>
    <name evidence="4" type="ORF">HPB48_008519</name>
</gene>
<dbReference type="PANTHER" id="PTHR24096">
    <property type="entry name" value="LONG-CHAIN-FATTY-ACID--COA LIGASE"/>
    <property type="match status" value="1"/>
</dbReference>
<dbReference type="Gene3D" id="3.40.50.980">
    <property type="match status" value="2"/>
</dbReference>
<dbReference type="AlphaFoldDB" id="A0A9J6GUA9"/>
<dbReference type="PANTHER" id="PTHR24096:SF422">
    <property type="entry name" value="BCDNA.GH02901"/>
    <property type="match status" value="1"/>
</dbReference>
<dbReference type="GO" id="GO:0005777">
    <property type="term" value="C:peroxisome"/>
    <property type="evidence" value="ECO:0007669"/>
    <property type="project" value="UniProtKB-SubCell"/>
</dbReference>
<dbReference type="GO" id="GO:0016405">
    <property type="term" value="F:CoA-ligase activity"/>
    <property type="evidence" value="ECO:0007669"/>
    <property type="project" value="TreeGrafter"/>
</dbReference>
<dbReference type="Pfam" id="PF00501">
    <property type="entry name" value="AMP-binding"/>
    <property type="match status" value="1"/>
</dbReference>